<organism evidence="4 5">
    <name type="scientific">Bryocella elongata</name>
    <dbReference type="NCBI Taxonomy" id="863522"/>
    <lineage>
        <taxon>Bacteria</taxon>
        <taxon>Pseudomonadati</taxon>
        <taxon>Acidobacteriota</taxon>
        <taxon>Terriglobia</taxon>
        <taxon>Terriglobales</taxon>
        <taxon>Acidobacteriaceae</taxon>
        <taxon>Bryocella</taxon>
    </lineage>
</organism>
<keyword evidence="5" id="KW-1185">Reference proteome</keyword>
<dbReference type="GO" id="GO:0008902">
    <property type="term" value="F:hydroxymethylpyrimidine kinase activity"/>
    <property type="evidence" value="ECO:0007669"/>
    <property type="project" value="UniProtKB-EC"/>
</dbReference>
<dbReference type="Pfam" id="PF08543">
    <property type="entry name" value="Phos_pyr_kin"/>
    <property type="match status" value="1"/>
</dbReference>
<evidence type="ECO:0000313" key="4">
    <source>
        <dbReference type="EMBL" id="SEF67205.1"/>
    </source>
</evidence>
<reference evidence="4 5" key="1">
    <citation type="submission" date="2016-10" db="EMBL/GenBank/DDBJ databases">
        <authorList>
            <person name="de Groot N.N."/>
        </authorList>
    </citation>
    <scope>NUCLEOTIDE SEQUENCE [LARGE SCALE GENOMIC DNA]</scope>
    <source>
        <strain evidence="4 5">DSM 22489</strain>
    </source>
</reference>
<feature type="domain" description="Pyridoxamine kinase/Phosphomethylpyrimidine kinase" evidence="3">
    <location>
        <begin position="19"/>
        <end position="270"/>
    </location>
</feature>
<dbReference type="PANTHER" id="PTHR20858">
    <property type="entry name" value="PHOSPHOMETHYLPYRIMIDINE KINASE"/>
    <property type="match status" value="1"/>
</dbReference>
<evidence type="ECO:0000259" key="3">
    <source>
        <dbReference type="Pfam" id="PF08543"/>
    </source>
</evidence>
<evidence type="ECO:0000256" key="2">
    <source>
        <dbReference type="ARBA" id="ARBA00012135"/>
    </source>
</evidence>
<dbReference type="SUPFAM" id="SSF53613">
    <property type="entry name" value="Ribokinase-like"/>
    <property type="match status" value="1"/>
</dbReference>
<accession>A0A1H5TWJ0</accession>
<protein>
    <recommendedName>
        <fullName evidence="2">hydroxymethylpyrimidine kinase</fullName>
        <ecNumber evidence="2">2.7.1.49</ecNumber>
    </recommendedName>
</protein>
<dbReference type="RefSeq" id="WP_235011328.1">
    <property type="nucleotide sequence ID" value="NZ_FNVA01000001.1"/>
</dbReference>
<dbReference type="EMBL" id="FNVA01000001">
    <property type="protein sequence ID" value="SEF67205.1"/>
    <property type="molecule type" value="Genomic_DNA"/>
</dbReference>
<dbReference type="NCBIfam" id="TIGR00097">
    <property type="entry name" value="HMP-P_kinase"/>
    <property type="match status" value="1"/>
</dbReference>
<keyword evidence="4" id="KW-0418">Kinase</keyword>
<dbReference type="GO" id="GO:0008972">
    <property type="term" value="F:phosphomethylpyrimidine kinase activity"/>
    <property type="evidence" value="ECO:0007669"/>
    <property type="project" value="InterPro"/>
</dbReference>
<dbReference type="Proteomes" id="UP000236728">
    <property type="component" value="Unassembled WGS sequence"/>
</dbReference>
<dbReference type="CDD" id="cd01169">
    <property type="entry name" value="HMPP_kinase"/>
    <property type="match status" value="1"/>
</dbReference>
<evidence type="ECO:0000313" key="5">
    <source>
        <dbReference type="Proteomes" id="UP000236728"/>
    </source>
</evidence>
<name>A0A1H5TWJ0_9BACT</name>
<dbReference type="PANTHER" id="PTHR20858:SF17">
    <property type="entry name" value="HYDROXYMETHYLPYRIMIDINE_PHOSPHOMETHYLPYRIMIDINE KINASE THI20-RELATED"/>
    <property type="match status" value="1"/>
</dbReference>
<proteinExistence type="predicted"/>
<dbReference type="InterPro" id="IPR029056">
    <property type="entry name" value="Ribokinase-like"/>
</dbReference>
<dbReference type="GO" id="GO:0009228">
    <property type="term" value="P:thiamine biosynthetic process"/>
    <property type="evidence" value="ECO:0007669"/>
    <property type="project" value="InterPro"/>
</dbReference>
<keyword evidence="4" id="KW-0808">Transferase</keyword>
<dbReference type="EC" id="2.7.1.49" evidence="2"/>
<dbReference type="GO" id="GO:0005829">
    <property type="term" value="C:cytosol"/>
    <property type="evidence" value="ECO:0007669"/>
    <property type="project" value="TreeGrafter"/>
</dbReference>
<sequence>MPIASPSKPPVVWSIAGHDPSSGAGFTADLLTFAAHGLFAATVPTALTAQSTLGVAAVEPVRAEFLRLSLETLLADLPPAGIKIGMLGSADAAGVIADVLRRLSISGEKRPPIPVVLDPVLVSSSGRALFPTEAIEELHARLLPLVTFATPNYAELSTLTGLSVSSESQAREAGDTLALRHPQLNLVVTGGDREQPTDLLRTTEGTWTAFPGARIESTSTHGTGCAFSSALLAGLVLGAGPLAAVAGAKSFVSEGIRLAKGIGGGRGPLHLTWPLDRKA</sequence>
<evidence type="ECO:0000256" key="1">
    <source>
        <dbReference type="ARBA" id="ARBA00004948"/>
    </source>
</evidence>
<gene>
    <name evidence="4" type="ORF">SAMN05421819_0768</name>
</gene>
<dbReference type="InterPro" id="IPR004399">
    <property type="entry name" value="HMP/HMP-P_kinase_dom"/>
</dbReference>
<comment type="pathway">
    <text evidence="1">Cofactor biosynthesis; thiamine diphosphate biosynthesis.</text>
</comment>
<dbReference type="InterPro" id="IPR013749">
    <property type="entry name" value="PM/HMP-P_kinase-1"/>
</dbReference>
<dbReference type="Gene3D" id="3.40.1190.20">
    <property type="match status" value="1"/>
</dbReference>
<dbReference type="AlphaFoldDB" id="A0A1H5TWJ0"/>